<evidence type="ECO:0000313" key="1">
    <source>
        <dbReference type="EMBL" id="SIM61801.1"/>
    </source>
</evidence>
<organism evidence="1 2">
    <name type="scientific">Cuniculiplasma divulgatum</name>
    <dbReference type="NCBI Taxonomy" id="1673428"/>
    <lineage>
        <taxon>Archaea</taxon>
        <taxon>Methanobacteriati</taxon>
        <taxon>Thermoplasmatota</taxon>
        <taxon>Thermoplasmata</taxon>
        <taxon>Thermoplasmatales</taxon>
        <taxon>Cuniculiplasmataceae</taxon>
        <taxon>Cuniculiplasma</taxon>
    </lineage>
</organism>
<sequence>MNLTKIIAVVLGVLMIGFAGAFAYTYSDLAAHPQASPNTEESAVLGDAFSHWNDISIENSTLLSSQYASNATLQWVGGPLTGTYHGVVNITSTWNKFFGLWSAVWFYSVNPPTVSMSGNYATVTSQNQFVVTPINSQNQAQYINVSYTLVYSLGKVSVSSSSGVTAYTSVSTSATGPMIQKEIWKITGSGFVSSTEKNSQTNQINSLAFNHWNNIAIENITTVMQEYTSNATLHWASGPLKGNYNGYSAIMGTWNKFFGLWNAVWFYSEAPPVVTMHGNSANVNATVQFIVQSSSNLSKFEYINVTYGIEYYNMGFDVHTGAYNYEIIYENFDNTAIGPINKV</sequence>
<dbReference type="RefSeq" id="WP_148689768.1">
    <property type="nucleotide sequence ID" value="NZ_LT671858.1"/>
</dbReference>
<dbReference type="SUPFAM" id="SSF54427">
    <property type="entry name" value="NTF2-like"/>
    <property type="match status" value="1"/>
</dbReference>
<dbReference type="AlphaFoldDB" id="A0A1N5UMG1"/>
<dbReference type="EMBL" id="LT671858">
    <property type="protein sequence ID" value="SIM61801.1"/>
    <property type="molecule type" value="Genomic_DNA"/>
</dbReference>
<evidence type="ECO:0000313" key="2">
    <source>
        <dbReference type="Proteomes" id="UP000195607"/>
    </source>
</evidence>
<reference evidence="1 2" key="1">
    <citation type="submission" date="2016-04" db="EMBL/GenBank/DDBJ databases">
        <authorList>
            <person name="Evans L.H."/>
            <person name="Alamgir A."/>
            <person name="Owens N."/>
            <person name="Weber N.D."/>
            <person name="Virtaneva K."/>
            <person name="Barbian K."/>
            <person name="Babar A."/>
            <person name="Rosenke K."/>
        </authorList>
    </citation>
    <scope>NUCLEOTIDE SEQUENCE [LARGE SCALE GENOMIC DNA]</scope>
    <source>
        <strain evidence="2">S5(T) (JCM 30642 \VKM B-2941)</strain>
    </source>
</reference>
<dbReference type="Proteomes" id="UP000195607">
    <property type="component" value="Chromosome I"/>
</dbReference>
<gene>
    <name evidence="1" type="ORF">CSP5_1037</name>
</gene>
<dbReference type="InterPro" id="IPR032710">
    <property type="entry name" value="NTF2-like_dom_sf"/>
</dbReference>
<name>A0A1N5UMG1_9ARCH</name>
<dbReference type="GeneID" id="41588298"/>
<accession>A0A1N5UMG1</accession>
<proteinExistence type="predicted"/>
<protein>
    <submittedName>
        <fullName evidence="1">Uncharacterized protein</fullName>
    </submittedName>
</protein>